<dbReference type="GO" id="GO:0016853">
    <property type="term" value="F:isomerase activity"/>
    <property type="evidence" value="ECO:0007669"/>
    <property type="project" value="UniProtKB-KW"/>
</dbReference>
<feature type="transmembrane region" description="Helical" evidence="2">
    <location>
        <begin position="38"/>
        <end position="59"/>
    </location>
</feature>
<evidence type="ECO:0000256" key="2">
    <source>
        <dbReference type="SAM" id="Phobius"/>
    </source>
</evidence>
<evidence type="ECO:0000256" key="1">
    <source>
        <dbReference type="SAM" id="MobiDB-lite"/>
    </source>
</evidence>
<keyword evidence="2" id="KW-0472">Membrane</keyword>
<dbReference type="InterPro" id="IPR036249">
    <property type="entry name" value="Thioredoxin-like_sf"/>
</dbReference>
<comment type="caution">
    <text evidence="4">The sequence shown here is derived from an EMBL/GenBank/DDBJ whole genome shotgun (WGS) entry which is preliminary data.</text>
</comment>
<name>A0A940PXC5_9MICO</name>
<keyword evidence="5" id="KW-1185">Reference proteome</keyword>
<dbReference type="Gene3D" id="3.40.30.10">
    <property type="entry name" value="Glutaredoxin"/>
    <property type="match status" value="1"/>
</dbReference>
<dbReference type="CDD" id="cd02972">
    <property type="entry name" value="DsbA_family"/>
    <property type="match status" value="1"/>
</dbReference>
<accession>A0A940PXC5</accession>
<keyword evidence="4" id="KW-0413">Isomerase</keyword>
<feature type="compositionally biased region" description="Basic and acidic residues" evidence="1">
    <location>
        <begin position="10"/>
        <end position="30"/>
    </location>
</feature>
<sequence length="316" mass="34509">MANESNTRLTKNERRAQAREQARIAREQEKKREKRSRLFLQGGIVLGVLAVLAIVGLVLTQTMKPAGPGPENMASGGAVFTKDLKVVETGALQPDTERVAPEVDRKELPLDVTTYVDYMCPACGAFEQQYGTMLENYVGSGDINLQVFPINFLDGTSKGTKYSTRAANLFSCVVEQDPDVAFKLHNRLLSAEVQPAEGTTGLTDEQLIDQAKEAGAEVTTELKQCVKDKTFAGFIDGNWKQVSETGLLGLAKGELMLSADGVNFQAEGPQRLQSTPTVIVNGKQWNQARDGDLESYLLKVKGEFEQKADSEKSTKS</sequence>
<evidence type="ECO:0000313" key="4">
    <source>
        <dbReference type="EMBL" id="MBP1327084.1"/>
    </source>
</evidence>
<reference evidence="4" key="1">
    <citation type="submission" date="2021-02" db="EMBL/GenBank/DDBJ databases">
        <title>Sequencing the genomes of 1000 actinobacteria strains.</title>
        <authorList>
            <person name="Klenk H.-P."/>
        </authorList>
    </citation>
    <scope>NUCLEOTIDE SEQUENCE</scope>
    <source>
        <strain evidence="4">DSM 22850</strain>
    </source>
</reference>
<feature type="region of interest" description="Disordered" evidence="1">
    <location>
        <begin position="1"/>
        <end position="30"/>
    </location>
</feature>
<dbReference type="InterPro" id="IPR012336">
    <property type="entry name" value="Thioredoxin-like_fold"/>
</dbReference>
<feature type="domain" description="Thioredoxin-like fold" evidence="3">
    <location>
        <begin position="109"/>
        <end position="244"/>
    </location>
</feature>
<dbReference type="Proteomes" id="UP000675163">
    <property type="component" value="Unassembled WGS sequence"/>
</dbReference>
<organism evidence="4 5">
    <name type="scientific">Leucobacter exalbidus</name>
    <dbReference type="NCBI Taxonomy" id="662960"/>
    <lineage>
        <taxon>Bacteria</taxon>
        <taxon>Bacillati</taxon>
        <taxon>Actinomycetota</taxon>
        <taxon>Actinomycetes</taxon>
        <taxon>Micrococcales</taxon>
        <taxon>Microbacteriaceae</taxon>
        <taxon>Leucobacter</taxon>
    </lineage>
</organism>
<gene>
    <name evidence="4" type="ORF">JOF28_002316</name>
</gene>
<keyword evidence="2" id="KW-0812">Transmembrane</keyword>
<dbReference type="SUPFAM" id="SSF52833">
    <property type="entry name" value="Thioredoxin-like"/>
    <property type="match status" value="1"/>
</dbReference>
<evidence type="ECO:0000313" key="5">
    <source>
        <dbReference type="Proteomes" id="UP000675163"/>
    </source>
</evidence>
<dbReference type="EMBL" id="JAFIDA010000001">
    <property type="protein sequence ID" value="MBP1327084.1"/>
    <property type="molecule type" value="Genomic_DNA"/>
</dbReference>
<protein>
    <submittedName>
        <fullName evidence="4">Protein-disulfide isomerase</fullName>
    </submittedName>
</protein>
<proteinExistence type="predicted"/>
<dbReference type="Pfam" id="PF13462">
    <property type="entry name" value="Thioredoxin_4"/>
    <property type="match status" value="1"/>
</dbReference>
<keyword evidence="2" id="KW-1133">Transmembrane helix</keyword>
<dbReference type="AlphaFoldDB" id="A0A940PXC5"/>
<evidence type="ECO:0000259" key="3">
    <source>
        <dbReference type="Pfam" id="PF13462"/>
    </source>
</evidence>
<dbReference type="RefSeq" id="WP_209705892.1">
    <property type="nucleotide sequence ID" value="NZ_JAFIDA010000001.1"/>
</dbReference>